<gene>
    <name evidence="2" type="ORF">QO018_004325</name>
</gene>
<keyword evidence="3" id="KW-1185">Reference proteome</keyword>
<comment type="caution">
    <text evidence="2">The sequence shown here is derived from an EMBL/GenBank/DDBJ whole genome shotgun (WGS) entry which is preliminary data.</text>
</comment>
<evidence type="ECO:0000313" key="2">
    <source>
        <dbReference type="EMBL" id="MDQ0535443.1"/>
    </source>
</evidence>
<evidence type="ECO:0008006" key="4">
    <source>
        <dbReference type="Google" id="ProtNLM"/>
    </source>
</evidence>
<dbReference type="PROSITE" id="PS51257">
    <property type="entry name" value="PROKAR_LIPOPROTEIN"/>
    <property type="match status" value="1"/>
</dbReference>
<accession>A0ABU0MQH8</accession>
<dbReference type="RefSeq" id="WP_209986390.1">
    <property type="nucleotide sequence ID" value="NZ_JAGINO010000018.1"/>
</dbReference>
<feature type="chain" id="PRO_5047493463" description="Lipoprotein" evidence="1">
    <location>
        <begin position="19"/>
        <end position="198"/>
    </location>
</feature>
<dbReference type="EMBL" id="JAUSVU010000018">
    <property type="protein sequence ID" value="MDQ0535443.1"/>
    <property type="molecule type" value="Genomic_DNA"/>
</dbReference>
<reference evidence="2 3" key="1">
    <citation type="submission" date="2023-07" db="EMBL/GenBank/DDBJ databases">
        <title>Genomic Encyclopedia of Type Strains, Phase IV (KMG-IV): sequencing the most valuable type-strain genomes for metagenomic binning, comparative biology and taxonomic classification.</title>
        <authorList>
            <person name="Goeker M."/>
        </authorList>
    </citation>
    <scope>NUCLEOTIDE SEQUENCE [LARGE SCALE GENOMIC DNA]</scope>
    <source>
        <strain evidence="2 3">DSM 19922</strain>
    </source>
</reference>
<keyword evidence="1" id="KW-0732">Signal</keyword>
<evidence type="ECO:0000256" key="1">
    <source>
        <dbReference type="SAM" id="SignalP"/>
    </source>
</evidence>
<protein>
    <recommendedName>
        <fullName evidence="4">Lipoprotein</fullName>
    </recommendedName>
</protein>
<sequence>MLSRRLALAAGMATLLLAACQSAPPRPSPRQIDFSNFGPIVLNAGTVDVVDAYRPVGGTHVENRSAVPPAEAVRRWATERLQAAGGPGRVRVTIRDASIVEVALPTKKGVTGYFTNDQAQRYDGRIEVEITGEVPDTGSGGFRGMTRATVTHSTTVPENISLADREATFLDITRRMTEDLNARLDAGIRKDLAPMVRR</sequence>
<organism evidence="2 3">
    <name type="scientific">Azospirillum picis</name>
    <dbReference type="NCBI Taxonomy" id="488438"/>
    <lineage>
        <taxon>Bacteria</taxon>
        <taxon>Pseudomonadati</taxon>
        <taxon>Pseudomonadota</taxon>
        <taxon>Alphaproteobacteria</taxon>
        <taxon>Rhodospirillales</taxon>
        <taxon>Azospirillaceae</taxon>
        <taxon>Azospirillum</taxon>
    </lineage>
</organism>
<dbReference type="Proteomes" id="UP001244552">
    <property type="component" value="Unassembled WGS sequence"/>
</dbReference>
<evidence type="ECO:0000313" key="3">
    <source>
        <dbReference type="Proteomes" id="UP001244552"/>
    </source>
</evidence>
<name>A0ABU0MQH8_9PROT</name>
<proteinExistence type="predicted"/>
<feature type="signal peptide" evidence="1">
    <location>
        <begin position="1"/>
        <end position="18"/>
    </location>
</feature>